<protein>
    <submittedName>
        <fullName evidence="3">Transmembrane protein</fullName>
    </submittedName>
</protein>
<keyword evidence="2" id="KW-1185">Reference proteome</keyword>
<dbReference type="AlphaFoldDB" id="A0A7E4ZVN9"/>
<organism evidence="2 3">
    <name type="scientific">Panagrellus redivivus</name>
    <name type="common">Microworm</name>
    <dbReference type="NCBI Taxonomy" id="6233"/>
    <lineage>
        <taxon>Eukaryota</taxon>
        <taxon>Metazoa</taxon>
        <taxon>Ecdysozoa</taxon>
        <taxon>Nematoda</taxon>
        <taxon>Chromadorea</taxon>
        <taxon>Rhabditida</taxon>
        <taxon>Tylenchina</taxon>
        <taxon>Panagrolaimomorpha</taxon>
        <taxon>Panagrolaimoidea</taxon>
        <taxon>Panagrolaimidae</taxon>
        <taxon>Panagrellus</taxon>
    </lineage>
</organism>
<evidence type="ECO:0000256" key="1">
    <source>
        <dbReference type="SAM" id="Phobius"/>
    </source>
</evidence>
<reference evidence="3" key="2">
    <citation type="submission" date="2020-10" db="UniProtKB">
        <authorList>
            <consortium name="WormBaseParasite"/>
        </authorList>
    </citation>
    <scope>IDENTIFICATION</scope>
</reference>
<keyword evidence="1" id="KW-1133">Transmembrane helix</keyword>
<reference evidence="2" key="1">
    <citation type="journal article" date="2013" name="Genetics">
        <title>The draft genome and transcriptome of Panagrellus redivivus are shaped by the harsh demands of a free-living lifestyle.</title>
        <authorList>
            <person name="Srinivasan J."/>
            <person name="Dillman A.R."/>
            <person name="Macchietto M.G."/>
            <person name="Heikkinen L."/>
            <person name="Lakso M."/>
            <person name="Fracchia K.M."/>
            <person name="Antoshechkin I."/>
            <person name="Mortazavi A."/>
            <person name="Wong G."/>
            <person name="Sternberg P.W."/>
        </authorList>
    </citation>
    <scope>NUCLEOTIDE SEQUENCE [LARGE SCALE GENOMIC DNA]</scope>
    <source>
        <strain evidence="2">MT8872</strain>
    </source>
</reference>
<sequence>MDSSDDQHLQTTATSSHSDQSTDCFAARVLHHIPIRGVRIVVELMLFALVVGFFWKTGRTDCISCQEAPMKPLMLMEARLSPSSVSDDLNSNALRKAFAPALSKCHVSHVFLSLRRKIEHLGVSPIDRSNLRICPEGIRN</sequence>
<name>A0A7E4ZVN9_PANRE</name>
<evidence type="ECO:0000313" key="2">
    <source>
        <dbReference type="Proteomes" id="UP000492821"/>
    </source>
</evidence>
<dbReference type="WBParaSite" id="Pan_g20392.t1">
    <property type="protein sequence ID" value="Pan_g20392.t1"/>
    <property type="gene ID" value="Pan_g20392"/>
</dbReference>
<keyword evidence="1" id="KW-0472">Membrane</keyword>
<keyword evidence="1" id="KW-0812">Transmembrane</keyword>
<evidence type="ECO:0000313" key="3">
    <source>
        <dbReference type="WBParaSite" id="Pan_g20392.t1"/>
    </source>
</evidence>
<accession>A0A7E4ZVN9</accession>
<feature type="transmembrane region" description="Helical" evidence="1">
    <location>
        <begin position="37"/>
        <end position="55"/>
    </location>
</feature>
<dbReference type="Proteomes" id="UP000492821">
    <property type="component" value="Unassembled WGS sequence"/>
</dbReference>
<proteinExistence type="predicted"/>